<evidence type="ECO:0000313" key="8">
    <source>
        <dbReference type="Proteomes" id="UP000192277"/>
    </source>
</evidence>
<evidence type="ECO:0008006" key="9">
    <source>
        <dbReference type="Google" id="ProtNLM"/>
    </source>
</evidence>
<dbReference type="PANTHER" id="PTHR43133:SF46">
    <property type="entry name" value="RNA POLYMERASE SIGMA-70 FACTOR ECF SUBFAMILY"/>
    <property type="match status" value="1"/>
</dbReference>
<gene>
    <name evidence="7" type="ORF">A4D02_21395</name>
</gene>
<dbReference type="InterPro" id="IPR013249">
    <property type="entry name" value="RNA_pol_sigma70_r4_t2"/>
</dbReference>
<name>A0ABX3P161_9BACT</name>
<keyword evidence="4" id="KW-0804">Transcription</keyword>
<dbReference type="Gene3D" id="1.10.10.10">
    <property type="entry name" value="Winged helix-like DNA-binding domain superfamily/Winged helix DNA-binding domain"/>
    <property type="match status" value="1"/>
</dbReference>
<evidence type="ECO:0000256" key="4">
    <source>
        <dbReference type="ARBA" id="ARBA00023163"/>
    </source>
</evidence>
<feature type="domain" description="RNA polymerase sigma-70 region 2" evidence="5">
    <location>
        <begin position="29"/>
        <end position="96"/>
    </location>
</feature>
<dbReference type="SUPFAM" id="SSF88659">
    <property type="entry name" value="Sigma3 and sigma4 domains of RNA polymerase sigma factors"/>
    <property type="match status" value="1"/>
</dbReference>
<evidence type="ECO:0000256" key="1">
    <source>
        <dbReference type="ARBA" id="ARBA00010641"/>
    </source>
</evidence>
<evidence type="ECO:0000313" key="7">
    <source>
        <dbReference type="EMBL" id="OQP52962.1"/>
    </source>
</evidence>
<organism evidence="7 8">
    <name type="scientific">Niastella koreensis</name>
    <dbReference type="NCBI Taxonomy" id="354356"/>
    <lineage>
        <taxon>Bacteria</taxon>
        <taxon>Pseudomonadati</taxon>
        <taxon>Bacteroidota</taxon>
        <taxon>Chitinophagia</taxon>
        <taxon>Chitinophagales</taxon>
        <taxon>Chitinophagaceae</taxon>
        <taxon>Niastella</taxon>
    </lineage>
</organism>
<comment type="similarity">
    <text evidence="1">Belongs to the sigma-70 factor family. ECF subfamily.</text>
</comment>
<evidence type="ECO:0000259" key="5">
    <source>
        <dbReference type="Pfam" id="PF04542"/>
    </source>
</evidence>
<dbReference type="CDD" id="cd06171">
    <property type="entry name" value="Sigma70_r4"/>
    <property type="match status" value="1"/>
</dbReference>
<dbReference type="InterPro" id="IPR013324">
    <property type="entry name" value="RNA_pol_sigma_r3/r4-like"/>
</dbReference>
<dbReference type="Proteomes" id="UP000192277">
    <property type="component" value="Unassembled WGS sequence"/>
</dbReference>
<dbReference type="NCBIfam" id="TIGR02937">
    <property type="entry name" value="sigma70-ECF"/>
    <property type="match status" value="1"/>
</dbReference>
<dbReference type="InterPro" id="IPR039425">
    <property type="entry name" value="RNA_pol_sigma-70-like"/>
</dbReference>
<evidence type="ECO:0000259" key="6">
    <source>
        <dbReference type="Pfam" id="PF08281"/>
    </source>
</evidence>
<dbReference type="EMBL" id="LWBO01000003">
    <property type="protein sequence ID" value="OQP52962.1"/>
    <property type="molecule type" value="Genomic_DNA"/>
</dbReference>
<protein>
    <recommendedName>
        <fullName evidence="9">RNA polymerase, sigma-24 subunit, ECF subfamily</fullName>
    </recommendedName>
</protein>
<dbReference type="InterPro" id="IPR013325">
    <property type="entry name" value="RNA_pol_sigma_r2"/>
</dbReference>
<dbReference type="Pfam" id="PF08281">
    <property type="entry name" value="Sigma70_r4_2"/>
    <property type="match status" value="1"/>
</dbReference>
<evidence type="ECO:0000256" key="2">
    <source>
        <dbReference type="ARBA" id="ARBA00023015"/>
    </source>
</evidence>
<dbReference type="PANTHER" id="PTHR43133">
    <property type="entry name" value="RNA POLYMERASE ECF-TYPE SIGMA FACTO"/>
    <property type="match status" value="1"/>
</dbReference>
<keyword evidence="2" id="KW-0805">Transcription regulation</keyword>
<dbReference type="InterPro" id="IPR036388">
    <property type="entry name" value="WH-like_DNA-bd_sf"/>
</dbReference>
<keyword evidence="8" id="KW-1185">Reference proteome</keyword>
<accession>A0ABX3P161</accession>
<feature type="domain" description="RNA polymerase sigma factor 70 region 4 type 2" evidence="6">
    <location>
        <begin position="130"/>
        <end position="180"/>
    </location>
</feature>
<dbReference type="InterPro" id="IPR007627">
    <property type="entry name" value="RNA_pol_sigma70_r2"/>
</dbReference>
<evidence type="ECO:0000256" key="3">
    <source>
        <dbReference type="ARBA" id="ARBA00023082"/>
    </source>
</evidence>
<dbReference type="Pfam" id="PF04542">
    <property type="entry name" value="Sigma70_r2"/>
    <property type="match status" value="1"/>
</dbReference>
<comment type="caution">
    <text evidence="7">The sequence shown here is derived from an EMBL/GenBank/DDBJ whole genome shotgun (WGS) entry which is preliminary data.</text>
</comment>
<sequence>MHSNQNEYTTEQKLWDTFLAGDDKSLEIIYRRYFDELYNYGIKWLNDISLTEDSIQDLFVKLLRTRKNLSATTSIKYYLFRAFRSMVLDKLKGKNKTAYLDEAGKNLFVFDLSPEKSMIQQEEHTSLQKRLSAALDTLTPRQREAIFLRYTEGFSYEQVAAMMALTTKGTYKLMARAIDALKEQLKGTAWQYVMPVSLLIPLLKNILK</sequence>
<dbReference type="SUPFAM" id="SSF88946">
    <property type="entry name" value="Sigma2 domain of RNA polymerase sigma factors"/>
    <property type="match status" value="1"/>
</dbReference>
<proteinExistence type="inferred from homology"/>
<dbReference type="InterPro" id="IPR014284">
    <property type="entry name" value="RNA_pol_sigma-70_dom"/>
</dbReference>
<dbReference type="RefSeq" id="WP_014218512.1">
    <property type="nucleotide sequence ID" value="NZ_LWBO01000003.1"/>
</dbReference>
<dbReference type="Gene3D" id="1.10.1740.10">
    <property type="match status" value="1"/>
</dbReference>
<reference evidence="7 8" key="1">
    <citation type="submission" date="2016-04" db="EMBL/GenBank/DDBJ databases">
        <authorList>
            <person name="Chen L."/>
            <person name="Zhuang W."/>
            <person name="Wang G."/>
        </authorList>
    </citation>
    <scope>NUCLEOTIDE SEQUENCE [LARGE SCALE GENOMIC DNA]</scope>
    <source>
        <strain evidence="8">GR20</strain>
    </source>
</reference>
<keyword evidence="3" id="KW-0731">Sigma factor</keyword>